<dbReference type="AlphaFoldDB" id="A0A803J813"/>
<evidence type="ECO:0000256" key="2">
    <source>
        <dbReference type="SAM" id="SignalP"/>
    </source>
</evidence>
<keyword evidence="1" id="KW-0472">Membrane</keyword>
<keyword evidence="1" id="KW-1133">Transmembrane helix</keyword>
<dbReference type="InterPro" id="IPR053891">
    <property type="entry name" value="Shisa_N"/>
</dbReference>
<evidence type="ECO:0000259" key="3">
    <source>
        <dbReference type="Pfam" id="PF13908"/>
    </source>
</evidence>
<keyword evidence="5" id="KW-1185">Reference proteome</keyword>
<dbReference type="Xenbase" id="XB-GENE-29087779">
    <property type="gene designation" value="LOC101734421"/>
</dbReference>
<dbReference type="AGR" id="Xenbase:XB-GENE-29087779"/>
<dbReference type="Ensembl" id="ENSXETT00000122146">
    <property type="protein sequence ID" value="ENSXETP00000104008"/>
    <property type="gene ID" value="ENSXETG00000047293"/>
</dbReference>
<sequence length="184" mass="20425">MSSAESHTHLTLSDTRLRMQLLKLTATSLLLLCLIPLPAVLADSCAPYIGSDWRYHPKQDCLLSFCAGECLQRYCSIFPGTQLDQSQILCIINNFWMVLGFGILVGLSIIGGIISCLCKWYWLVSQRSSHTNTNVAVTNVIPQQPVMPLTGYQPVATQNMHVGYAAKNPPAYPGHENQTFMEYS</sequence>
<proteinExistence type="predicted"/>
<dbReference type="OrthoDB" id="9949323at2759"/>
<dbReference type="Proteomes" id="UP000008143">
    <property type="component" value="Chromosome 4"/>
</dbReference>
<dbReference type="KEGG" id="xtr:101734421"/>
<feature type="domain" description="Shisa N-terminal" evidence="3">
    <location>
        <begin position="43"/>
        <end position="87"/>
    </location>
</feature>
<evidence type="ECO:0000313" key="5">
    <source>
        <dbReference type="Proteomes" id="UP000008143"/>
    </source>
</evidence>
<accession>A0A803J813</accession>
<reference evidence="4" key="2">
    <citation type="submission" date="2021-03" db="UniProtKB">
        <authorList>
            <consortium name="Ensembl"/>
        </authorList>
    </citation>
    <scope>IDENTIFICATION</scope>
</reference>
<evidence type="ECO:0000256" key="1">
    <source>
        <dbReference type="SAM" id="Phobius"/>
    </source>
</evidence>
<dbReference type="RefSeq" id="XP_004913953.2">
    <property type="nucleotide sequence ID" value="XM_004913896.2"/>
</dbReference>
<keyword evidence="1" id="KW-0812">Transmembrane</keyword>
<evidence type="ECO:0000313" key="6">
    <source>
        <dbReference type="RefSeq" id="XP_004913953.2"/>
    </source>
</evidence>
<evidence type="ECO:0000313" key="4">
    <source>
        <dbReference type="Ensembl" id="ENSXETP00000104008"/>
    </source>
</evidence>
<evidence type="ECO:0000313" key="7">
    <source>
        <dbReference type="Xenbase" id="XB-GENE-29087779"/>
    </source>
</evidence>
<dbReference type="GeneID" id="101734421"/>
<feature type="signal peptide" evidence="2">
    <location>
        <begin position="1"/>
        <end position="42"/>
    </location>
</feature>
<protein>
    <submittedName>
        <fullName evidence="4 6">Protein shisa-4</fullName>
    </submittedName>
</protein>
<feature type="transmembrane region" description="Helical" evidence="1">
    <location>
        <begin position="95"/>
        <end position="122"/>
    </location>
</feature>
<name>A0A803J813_XENTR</name>
<feature type="chain" id="PRO_5044662791" evidence="2">
    <location>
        <begin position="43"/>
        <end position="184"/>
    </location>
</feature>
<organism evidence="4">
    <name type="scientific">Xenopus tropicalis</name>
    <name type="common">Western clawed frog</name>
    <name type="synonym">Silurana tropicalis</name>
    <dbReference type="NCBI Taxonomy" id="8364"/>
    <lineage>
        <taxon>Eukaryota</taxon>
        <taxon>Metazoa</taxon>
        <taxon>Chordata</taxon>
        <taxon>Craniata</taxon>
        <taxon>Vertebrata</taxon>
        <taxon>Euteleostomi</taxon>
        <taxon>Amphibia</taxon>
        <taxon>Batrachia</taxon>
        <taxon>Anura</taxon>
        <taxon>Pipoidea</taxon>
        <taxon>Pipidae</taxon>
        <taxon>Xenopodinae</taxon>
        <taxon>Xenopus</taxon>
        <taxon>Silurana</taxon>
    </lineage>
</organism>
<dbReference type="Pfam" id="PF13908">
    <property type="entry name" value="Shisa_N"/>
    <property type="match status" value="1"/>
</dbReference>
<reference evidence="4" key="1">
    <citation type="journal article" date="2010" name="Science">
        <title>The genome of the Western clawed frog Xenopus tropicalis.</title>
        <authorList>
            <person name="Hellsten U."/>
            <person name="Harland R.M."/>
            <person name="Gilchrist M.J."/>
            <person name="Hendrix D."/>
            <person name="Jurka J."/>
            <person name="Kapitonov V."/>
            <person name="Ovcharenko I."/>
            <person name="Putnam N.H."/>
            <person name="Shu S."/>
            <person name="Taher L."/>
            <person name="Blitz I.L."/>
            <person name="Blumberg B."/>
            <person name="Dichmann D.S."/>
            <person name="Dubchak I."/>
            <person name="Amaya E."/>
            <person name="Detter J.C."/>
            <person name="Fletcher R."/>
            <person name="Gerhard D.S."/>
            <person name="Goodstein D."/>
            <person name="Graves T."/>
            <person name="Grigoriev I.V."/>
            <person name="Grimwood J."/>
            <person name="Kawashima T."/>
            <person name="Lindquist E."/>
            <person name="Lucas S.M."/>
            <person name="Mead P.E."/>
            <person name="Mitros T."/>
            <person name="Ogino H."/>
            <person name="Ohta Y."/>
            <person name="Poliakov A.V."/>
            <person name="Pollet N."/>
            <person name="Robert J."/>
            <person name="Salamov A."/>
            <person name="Sater A.K."/>
            <person name="Schmutz J."/>
            <person name="Terry A."/>
            <person name="Vize P.D."/>
            <person name="Warren W.C."/>
            <person name="Wells D."/>
            <person name="Wills A."/>
            <person name="Wilson R.K."/>
            <person name="Zimmerman L.B."/>
            <person name="Zorn A.M."/>
            <person name="Grainger R."/>
            <person name="Grammer T."/>
            <person name="Khokha M.K."/>
            <person name="Richardson P.M."/>
            <person name="Rokhsar D.S."/>
        </authorList>
    </citation>
    <scope>NUCLEOTIDE SEQUENCE [LARGE SCALE GENOMIC DNA]</scope>
    <source>
        <strain evidence="4">Nigerian</strain>
    </source>
</reference>
<dbReference type="GeneTree" id="ENSGT01010000229325"/>
<reference evidence="6" key="3">
    <citation type="submission" date="2025-04" db="UniProtKB">
        <authorList>
            <consortium name="RefSeq"/>
        </authorList>
    </citation>
    <scope>IDENTIFICATION</scope>
    <source>
        <strain evidence="6">Nigerian</strain>
        <tissue evidence="6">Liver and blood</tissue>
    </source>
</reference>
<gene>
    <name evidence="4 6 7" type="primary">LOC101734421</name>
</gene>
<keyword evidence="2" id="KW-0732">Signal</keyword>
<dbReference type="OMA" id="AYPGHEN"/>